<gene>
    <name evidence="4" type="ORF">PTTW11_04825</name>
</gene>
<dbReference type="Gene3D" id="3.40.50.720">
    <property type="entry name" value="NAD(P)-binding Rossmann-like Domain"/>
    <property type="match status" value="1"/>
</dbReference>
<dbReference type="Pfam" id="PF05368">
    <property type="entry name" value="NmrA"/>
    <property type="match status" value="1"/>
</dbReference>
<reference evidence="4" key="1">
    <citation type="submission" date="2021-02" db="EMBL/GenBank/DDBJ databases">
        <authorList>
            <person name="Syme A R."/>
            <person name="Syme A R."/>
            <person name="Moolhuijzen P."/>
        </authorList>
    </citation>
    <scope>NUCLEOTIDE SEQUENCE</scope>
    <source>
        <strain evidence="4">W1-1</strain>
    </source>
</reference>
<dbReference type="PANTHER" id="PTHR42748">
    <property type="entry name" value="NITROGEN METABOLITE REPRESSION PROTEIN NMRA FAMILY MEMBER"/>
    <property type="match status" value="1"/>
</dbReference>
<dbReference type="SUPFAM" id="SSF51735">
    <property type="entry name" value="NAD(P)-binding Rossmann-fold domains"/>
    <property type="match status" value="1"/>
</dbReference>
<protein>
    <submittedName>
        <fullName evidence="4">BcPIO2</fullName>
    </submittedName>
</protein>
<organism evidence="4 5">
    <name type="scientific">Pyrenophora teres f. teres</name>
    <dbReference type="NCBI Taxonomy" id="97479"/>
    <lineage>
        <taxon>Eukaryota</taxon>
        <taxon>Fungi</taxon>
        <taxon>Dikarya</taxon>
        <taxon>Ascomycota</taxon>
        <taxon>Pezizomycotina</taxon>
        <taxon>Dothideomycetes</taxon>
        <taxon>Pleosporomycetidae</taxon>
        <taxon>Pleosporales</taxon>
        <taxon>Pleosporineae</taxon>
        <taxon>Pleosporaceae</taxon>
        <taxon>Pyrenophora</taxon>
    </lineage>
</organism>
<keyword evidence="2" id="KW-0521">NADP</keyword>
<evidence type="ECO:0000256" key="2">
    <source>
        <dbReference type="ARBA" id="ARBA00022857"/>
    </source>
</evidence>
<sequence>MSNKPILVIFGATGNQGYSTAHHILIHTTLSAKYTVRALSRTITHPLLTTLTSLGAQTAYADMSLPSTLVPALTGVTHLFLLTTTFYTGNTRALETQHARNVCTEAIKQGVRYIVFSSAANASEITGGKLSNVEHFDVKAEIEAYIRNLPVQSAFFAPASFMQNLHTHMRPQPSGEGDGSYVLATMLRDDTKVPFIDILDTGKFVGAILDEPEKYAGKYLAAAEGFYTPREIVEVMARVTGKRVRHVQVEDEVAKARFPEGLREALGEMWVLNSEYGYYGKEQEGLVKWAREQVERELTGMEEFLRRSEFRLE</sequence>
<dbReference type="GO" id="GO:0005634">
    <property type="term" value="C:nucleus"/>
    <property type="evidence" value="ECO:0007669"/>
    <property type="project" value="TreeGrafter"/>
</dbReference>
<dbReference type="Proteomes" id="UP000472372">
    <property type="component" value="Chromosome 4"/>
</dbReference>
<dbReference type="InterPro" id="IPR036291">
    <property type="entry name" value="NAD(P)-bd_dom_sf"/>
</dbReference>
<evidence type="ECO:0000256" key="1">
    <source>
        <dbReference type="ARBA" id="ARBA00006328"/>
    </source>
</evidence>
<name>A0A6S6W0A3_9PLEO</name>
<dbReference type="AlphaFoldDB" id="A0A6S6W0A3"/>
<evidence type="ECO:0000313" key="5">
    <source>
        <dbReference type="Proteomes" id="UP000472372"/>
    </source>
</evidence>
<dbReference type="Gene3D" id="3.90.25.10">
    <property type="entry name" value="UDP-galactose 4-epimerase, domain 1"/>
    <property type="match status" value="1"/>
</dbReference>
<comment type="similarity">
    <text evidence="1">Belongs to the NmrA-type oxidoreductase family.</text>
</comment>
<dbReference type="CDD" id="cd05251">
    <property type="entry name" value="NmrA_like_SDR_a"/>
    <property type="match status" value="1"/>
</dbReference>
<dbReference type="InterPro" id="IPR051164">
    <property type="entry name" value="NmrA-like_oxidored"/>
</dbReference>
<evidence type="ECO:0000259" key="3">
    <source>
        <dbReference type="Pfam" id="PF05368"/>
    </source>
</evidence>
<accession>A0A6S6W0A3</accession>
<dbReference type="InterPro" id="IPR008030">
    <property type="entry name" value="NmrA-like"/>
</dbReference>
<dbReference type="PANTHER" id="PTHR42748:SF11">
    <property type="entry name" value="NMRA-LIKE DOMAIN-CONTAINING PROTEIN"/>
    <property type="match status" value="1"/>
</dbReference>
<proteinExistence type="inferred from homology"/>
<evidence type="ECO:0000313" key="4">
    <source>
        <dbReference type="EMBL" id="CAE7031570.1"/>
    </source>
</evidence>
<feature type="domain" description="NmrA-like" evidence="3">
    <location>
        <begin position="7"/>
        <end position="305"/>
    </location>
</feature>
<dbReference type="EMBL" id="HG992980">
    <property type="protein sequence ID" value="CAE7031570.1"/>
    <property type="molecule type" value="Genomic_DNA"/>
</dbReference>